<evidence type="ECO:0000256" key="2">
    <source>
        <dbReference type="ARBA" id="ARBA00023015"/>
    </source>
</evidence>
<dbReference type="Pfam" id="PF00356">
    <property type="entry name" value="LacI"/>
    <property type="match status" value="1"/>
</dbReference>
<evidence type="ECO:0000313" key="7">
    <source>
        <dbReference type="EMBL" id="RAI91766.1"/>
    </source>
</evidence>
<dbReference type="Gene3D" id="1.10.260.40">
    <property type="entry name" value="lambda repressor-like DNA-binding domains"/>
    <property type="match status" value="1"/>
</dbReference>
<comment type="caution">
    <text evidence="6">The sequence shown here is derived from an EMBL/GenBank/DDBJ whole genome shotgun (WGS) entry which is preliminary data.</text>
</comment>
<dbReference type="EMBL" id="QLLI01000011">
    <property type="protein sequence ID" value="RAI91766.1"/>
    <property type="molecule type" value="Genomic_DNA"/>
</dbReference>
<dbReference type="OrthoDB" id="9796186at2"/>
<dbReference type="AlphaFoldDB" id="A0A855Y2U3"/>
<dbReference type="Pfam" id="PF13377">
    <property type="entry name" value="Peripla_BP_3"/>
    <property type="match status" value="1"/>
</dbReference>
<dbReference type="PROSITE" id="PS50932">
    <property type="entry name" value="HTH_LACI_2"/>
    <property type="match status" value="1"/>
</dbReference>
<dbReference type="CDD" id="cd01392">
    <property type="entry name" value="HTH_LacI"/>
    <property type="match status" value="1"/>
</dbReference>
<sequence length="326" mass="36506">MATIHDVALKAGVSVTTVSRVLNNRGYISQKTRDKVYQTMNELNYRPNEIARSLLRKQSNVIGLIIPDVSHPFFGELANYIEYHAYRNGLKMMLCNSHMDPSKEREYVEMLKGNRVDGIIMGSHTLEVDEYMNLHSPIVTLDRQIGTDIPFISSDNYQGGVMAAELLLSKGRRHVAHICGNLGLQMLSNRRTTGFTDTLKAHGIQPVMIHETDLNVFSQHQYTELVGKLLAEHPEVDGLFVTSDLMAIHALKQIVLQGRKVPEDIAIVGYDDIQAAGYAMPGITTIRQPMEAMAELAVELIRSQIAEEEIGMQHILPVTLVERETT</sequence>
<accession>A0A855Y2U3</accession>
<keyword evidence="1" id="KW-0678">Repressor</keyword>
<dbReference type="RefSeq" id="WP_110001564.1">
    <property type="nucleotide sequence ID" value="NZ_QGTZ01000013.1"/>
</dbReference>
<gene>
    <name evidence="7" type="ORF">DET54_11185</name>
    <name evidence="6" type="ORF">DET56_11382</name>
</gene>
<dbReference type="InterPro" id="IPR046335">
    <property type="entry name" value="LacI/GalR-like_sensor"/>
</dbReference>
<feature type="domain" description="HTH lacI-type" evidence="5">
    <location>
        <begin position="2"/>
        <end position="56"/>
    </location>
</feature>
<dbReference type="InterPro" id="IPR000843">
    <property type="entry name" value="HTH_LacI"/>
</dbReference>
<keyword evidence="9" id="KW-1185">Reference proteome</keyword>
<dbReference type="SMART" id="SM00354">
    <property type="entry name" value="HTH_LACI"/>
    <property type="match status" value="1"/>
</dbReference>
<evidence type="ECO:0000256" key="3">
    <source>
        <dbReference type="ARBA" id="ARBA00023125"/>
    </source>
</evidence>
<proteinExistence type="predicted"/>
<dbReference type="GO" id="GO:0003700">
    <property type="term" value="F:DNA-binding transcription factor activity"/>
    <property type="evidence" value="ECO:0007669"/>
    <property type="project" value="TreeGrafter"/>
</dbReference>
<dbReference type="PANTHER" id="PTHR30146:SF95">
    <property type="entry name" value="RIBOSE OPERON REPRESSOR"/>
    <property type="match status" value="1"/>
</dbReference>
<dbReference type="CDD" id="cd06291">
    <property type="entry name" value="PBP1_Qymf-like"/>
    <property type="match status" value="1"/>
</dbReference>
<dbReference type="PROSITE" id="PS00356">
    <property type="entry name" value="HTH_LACI_1"/>
    <property type="match status" value="1"/>
</dbReference>
<evidence type="ECO:0000256" key="4">
    <source>
        <dbReference type="ARBA" id="ARBA00023163"/>
    </source>
</evidence>
<dbReference type="Proteomes" id="UP000248827">
    <property type="component" value="Unassembled WGS sequence"/>
</dbReference>
<dbReference type="PRINTS" id="PR00036">
    <property type="entry name" value="HTHLACI"/>
</dbReference>
<reference evidence="6 8" key="1">
    <citation type="submission" date="2018-05" db="EMBL/GenBank/DDBJ databases">
        <title>Freshwater and sediment microbial communities from various areas in North America, analyzing microbe dynamics in response to fracking.</title>
        <authorList>
            <person name="Lamendella R."/>
        </authorList>
    </citation>
    <scope>NUCLEOTIDE SEQUENCE [LARGE SCALE GENOMIC DNA]</scope>
    <source>
        <strain evidence="6 8">DB-3</strain>
        <strain evidence="7 9">NG-13</strain>
    </source>
</reference>
<dbReference type="PANTHER" id="PTHR30146">
    <property type="entry name" value="LACI-RELATED TRANSCRIPTIONAL REPRESSOR"/>
    <property type="match status" value="1"/>
</dbReference>
<dbReference type="SUPFAM" id="SSF53822">
    <property type="entry name" value="Periplasmic binding protein-like I"/>
    <property type="match status" value="1"/>
</dbReference>
<dbReference type="GO" id="GO:0000976">
    <property type="term" value="F:transcription cis-regulatory region binding"/>
    <property type="evidence" value="ECO:0007669"/>
    <property type="project" value="TreeGrafter"/>
</dbReference>
<dbReference type="EMBL" id="QGTZ01000013">
    <property type="protein sequence ID" value="PWW35078.1"/>
    <property type="molecule type" value="Genomic_DNA"/>
</dbReference>
<protein>
    <submittedName>
        <fullName evidence="6">LacI family transcriptional regulator</fullName>
    </submittedName>
</protein>
<keyword evidence="4" id="KW-0804">Transcription</keyword>
<dbReference type="Gene3D" id="3.40.50.2300">
    <property type="match status" value="2"/>
</dbReference>
<evidence type="ECO:0000256" key="1">
    <source>
        <dbReference type="ARBA" id="ARBA00022491"/>
    </source>
</evidence>
<organism evidence="6 8">
    <name type="scientific">Paenibacillus pabuli</name>
    <dbReference type="NCBI Taxonomy" id="1472"/>
    <lineage>
        <taxon>Bacteria</taxon>
        <taxon>Bacillati</taxon>
        <taxon>Bacillota</taxon>
        <taxon>Bacilli</taxon>
        <taxon>Bacillales</taxon>
        <taxon>Paenibacillaceae</taxon>
        <taxon>Paenibacillus</taxon>
    </lineage>
</organism>
<evidence type="ECO:0000259" key="5">
    <source>
        <dbReference type="PROSITE" id="PS50932"/>
    </source>
</evidence>
<keyword evidence="3" id="KW-0238">DNA-binding</keyword>
<evidence type="ECO:0000313" key="8">
    <source>
        <dbReference type="Proteomes" id="UP000247078"/>
    </source>
</evidence>
<dbReference type="InterPro" id="IPR028082">
    <property type="entry name" value="Peripla_BP_I"/>
</dbReference>
<evidence type="ECO:0000313" key="6">
    <source>
        <dbReference type="EMBL" id="PWW35078.1"/>
    </source>
</evidence>
<evidence type="ECO:0000313" key="9">
    <source>
        <dbReference type="Proteomes" id="UP000248827"/>
    </source>
</evidence>
<dbReference type="Proteomes" id="UP000247078">
    <property type="component" value="Unassembled WGS sequence"/>
</dbReference>
<keyword evidence="2" id="KW-0805">Transcription regulation</keyword>
<dbReference type="SUPFAM" id="SSF47413">
    <property type="entry name" value="lambda repressor-like DNA-binding domains"/>
    <property type="match status" value="1"/>
</dbReference>
<dbReference type="InterPro" id="IPR010982">
    <property type="entry name" value="Lambda_DNA-bd_dom_sf"/>
</dbReference>
<name>A0A855Y2U3_9BACL</name>